<evidence type="ECO:0000313" key="1">
    <source>
        <dbReference type="EMBL" id="HIZ15159.1"/>
    </source>
</evidence>
<dbReference type="EMBL" id="DXCC01000015">
    <property type="protein sequence ID" value="HIZ15159.1"/>
    <property type="molecule type" value="Genomic_DNA"/>
</dbReference>
<name>A0A9D2DE12_9BACT</name>
<comment type="caution">
    <text evidence="1">The sequence shown here is derived from an EMBL/GenBank/DDBJ whole genome shotgun (WGS) entry which is preliminary data.</text>
</comment>
<reference evidence="1" key="1">
    <citation type="journal article" date="2021" name="PeerJ">
        <title>Extensive microbial diversity within the chicken gut microbiome revealed by metagenomics and culture.</title>
        <authorList>
            <person name="Gilroy R."/>
            <person name="Ravi A."/>
            <person name="Getino M."/>
            <person name="Pursley I."/>
            <person name="Horton D.L."/>
            <person name="Alikhan N.F."/>
            <person name="Baker D."/>
            <person name="Gharbi K."/>
            <person name="Hall N."/>
            <person name="Watson M."/>
            <person name="Adriaenssens E.M."/>
            <person name="Foster-Nyarko E."/>
            <person name="Jarju S."/>
            <person name="Secka A."/>
            <person name="Antonio M."/>
            <person name="Oren A."/>
            <person name="Chaudhuri R.R."/>
            <person name="La Ragione R."/>
            <person name="Hildebrand F."/>
            <person name="Pallen M.J."/>
        </authorList>
    </citation>
    <scope>NUCLEOTIDE SEQUENCE</scope>
    <source>
        <strain evidence="1">ChiHjej11B10-19426</strain>
    </source>
</reference>
<dbReference type="AlphaFoldDB" id="A0A9D2DE12"/>
<reference evidence="1" key="2">
    <citation type="submission" date="2021-04" db="EMBL/GenBank/DDBJ databases">
        <authorList>
            <person name="Gilroy R."/>
        </authorList>
    </citation>
    <scope>NUCLEOTIDE SEQUENCE</scope>
    <source>
        <strain evidence="1">ChiHjej11B10-19426</strain>
    </source>
</reference>
<dbReference type="Proteomes" id="UP000824014">
    <property type="component" value="Unassembled WGS sequence"/>
</dbReference>
<evidence type="ECO:0000313" key="2">
    <source>
        <dbReference type="Proteomes" id="UP000824014"/>
    </source>
</evidence>
<sequence length="95" mass="10253">MKNIETTPNQTLMDIAVKHYGNAEAVGKLLADNPDLRNDPAALIAMGIDPLSAKAFFIDVALAAGQCVAVDTDSPLLRQSVTRELRGREINTFDL</sequence>
<gene>
    <name evidence="1" type="ORF">H9816_04545</name>
</gene>
<proteinExistence type="predicted"/>
<organism evidence="1 2">
    <name type="scientific">Candidatus Tidjanibacter faecipullorum</name>
    <dbReference type="NCBI Taxonomy" id="2838766"/>
    <lineage>
        <taxon>Bacteria</taxon>
        <taxon>Pseudomonadati</taxon>
        <taxon>Bacteroidota</taxon>
        <taxon>Bacteroidia</taxon>
        <taxon>Bacteroidales</taxon>
        <taxon>Rikenellaceae</taxon>
        <taxon>Tidjanibacter</taxon>
    </lineage>
</organism>
<accession>A0A9D2DE12</accession>
<protein>
    <submittedName>
        <fullName evidence="1">Uncharacterized protein</fullName>
    </submittedName>
</protein>